<dbReference type="SUPFAM" id="SSF56935">
    <property type="entry name" value="Porins"/>
    <property type="match status" value="1"/>
</dbReference>
<keyword evidence="2 11" id="KW-0813">Transport</keyword>
<proteinExistence type="inferred from homology"/>
<evidence type="ECO:0000256" key="11">
    <source>
        <dbReference type="PROSITE-ProRule" id="PRU01360"/>
    </source>
</evidence>
<keyword evidence="13" id="KW-0732">Signal</keyword>
<dbReference type="InterPro" id="IPR000531">
    <property type="entry name" value="Beta-barrel_TonB"/>
</dbReference>
<evidence type="ECO:0000313" key="17">
    <source>
        <dbReference type="Proteomes" id="UP001595904"/>
    </source>
</evidence>
<feature type="domain" description="TonB-dependent receptor-like beta-barrel" evidence="14">
    <location>
        <begin position="278"/>
        <end position="668"/>
    </location>
</feature>
<evidence type="ECO:0000256" key="7">
    <source>
        <dbReference type="ARBA" id="ARBA00023065"/>
    </source>
</evidence>
<comment type="subcellular location">
    <subcellularLocation>
        <location evidence="1 11">Cell outer membrane</location>
        <topology evidence="1 11">Multi-pass membrane protein</topology>
    </subcellularLocation>
</comment>
<dbReference type="Pfam" id="PF00593">
    <property type="entry name" value="TonB_dep_Rec_b-barrel"/>
    <property type="match status" value="1"/>
</dbReference>
<dbReference type="PROSITE" id="PS52016">
    <property type="entry name" value="TONB_DEPENDENT_REC_3"/>
    <property type="match status" value="1"/>
</dbReference>
<evidence type="ECO:0000256" key="3">
    <source>
        <dbReference type="ARBA" id="ARBA00022452"/>
    </source>
</evidence>
<name>A0ABV8SX44_9GAMM</name>
<feature type="chain" id="PRO_5047303442" evidence="13">
    <location>
        <begin position="25"/>
        <end position="701"/>
    </location>
</feature>
<evidence type="ECO:0000256" key="13">
    <source>
        <dbReference type="SAM" id="SignalP"/>
    </source>
</evidence>
<evidence type="ECO:0000256" key="6">
    <source>
        <dbReference type="ARBA" id="ARBA00023004"/>
    </source>
</evidence>
<feature type="domain" description="TonB-dependent receptor plug" evidence="15">
    <location>
        <begin position="44"/>
        <end position="149"/>
    </location>
</feature>
<evidence type="ECO:0000256" key="4">
    <source>
        <dbReference type="ARBA" id="ARBA00022496"/>
    </source>
</evidence>
<comment type="similarity">
    <text evidence="11 12">Belongs to the TonB-dependent receptor family.</text>
</comment>
<keyword evidence="7" id="KW-0406">Ion transport</keyword>
<evidence type="ECO:0000313" key="16">
    <source>
        <dbReference type="EMBL" id="MFC4311523.1"/>
    </source>
</evidence>
<feature type="signal peptide" evidence="13">
    <location>
        <begin position="1"/>
        <end position="24"/>
    </location>
</feature>
<dbReference type="PANTHER" id="PTHR32552:SF81">
    <property type="entry name" value="TONB-DEPENDENT OUTER MEMBRANE RECEPTOR"/>
    <property type="match status" value="1"/>
</dbReference>
<organism evidence="16 17">
    <name type="scientific">Steroidobacter flavus</name>
    <dbReference type="NCBI Taxonomy" id="1842136"/>
    <lineage>
        <taxon>Bacteria</taxon>
        <taxon>Pseudomonadati</taxon>
        <taxon>Pseudomonadota</taxon>
        <taxon>Gammaproteobacteria</taxon>
        <taxon>Steroidobacterales</taxon>
        <taxon>Steroidobacteraceae</taxon>
        <taxon>Steroidobacter</taxon>
    </lineage>
</organism>
<sequence>MATRMKYITALAVVGATTSVSTMAQELVVEEVIVTAQKREQRLVDVPVAITALGGEEIAQKGLTNVQDIAFAVPGMALREDGPGSYQIFMRGLSNQYGNDALVGVYLDEAPVTLTGYDQLDVRPIDLERVEVLKGPQGTLYGQGTVAGALRYITKSPDLSAYGGSIEAQESFISGGDSREVITGVLNAPIVTDKFGIRIAAHAEEGGGWQDQPQAGIKDGNNQDLRIVRTKALWKPTDALSVEAMVMIHRNESELGLGYEQPDRTVTVAVDRARRLVPKEFKYDLYNLDVKYDLGSAELLSSSTYIDHNHHYPASYIGGSETIYQGALEGTDARRTRAHQFTQELRVSSSGDNFFNYTVGGYYRSLSTSLFSLFDTLYVDGDPTTEDYTVNDPYYDRDTYQSYALFADISFRFADRWEIGGGVRYFEDDQENWDGETFVEKDSFDSVDPRVYASFKATDNINVYASVGTGFRSGGFNRGEASNFEPESLVSYELGSKGVLGGGVFAYEVAVFYSDYKDMLRRGLVFDPATRETSQLISNIGKAEVKGVEVGLTFRPIDRLTLNTTATYLDSEVTEVNAIGNTTNLAGDPIDYVPELSYTLGANYDFDWGATLPGFFRVDYSYRDKVSYIDLTAFPRENTPQYSDDIALLAARLGMKIGQASIELFGTNLTNQNKWIDPYHNWTNANRTRPRELGIKVGYQF</sequence>
<dbReference type="EMBL" id="JBHSDU010000003">
    <property type="protein sequence ID" value="MFC4311523.1"/>
    <property type="molecule type" value="Genomic_DNA"/>
</dbReference>
<keyword evidence="6" id="KW-0408">Iron</keyword>
<keyword evidence="17" id="KW-1185">Reference proteome</keyword>
<evidence type="ECO:0000256" key="12">
    <source>
        <dbReference type="RuleBase" id="RU003357"/>
    </source>
</evidence>
<evidence type="ECO:0000256" key="8">
    <source>
        <dbReference type="ARBA" id="ARBA00023077"/>
    </source>
</evidence>
<evidence type="ECO:0000256" key="5">
    <source>
        <dbReference type="ARBA" id="ARBA00022692"/>
    </source>
</evidence>
<keyword evidence="4" id="KW-0410">Iron transport</keyword>
<keyword evidence="9 11" id="KW-0472">Membrane</keyword>
<evidence type="ECO:0000256" key="1">
    <source>
        <dbReference type="ARBA" id="ARBA00004571"/>
    </source>
</evidence>
<dbReference type="CDD" id="cd01347">
    <property type="entry name" value="ligand_gated_channel"/>
    <property type="match status" value="1"/>
</dbReference>
<keyword evidence="10 11" id="KW-0998">Cell outer membrane</keyword>
<keyword evidence="5 11" id="KW-0812">Transmembrane</keyword>
<dbReference type="PANTHER" id="PTHR32552">
    <property type="entry name" value="FERRICHROME IRON RECEPTOR-RELATED"/>
    <property type="match status" value="1"/>
</dbReference>
<gene>
    <name evidence="16" type="ORF">ACFPN2_20650</name>
</gene>
<dbReference type="InterPro" id="IPR039426">
    <property type="entry name" value="TonB-dep_rcpt-like"/>
</dbReference>
<keyword evidence="8 12" id="KW-0798">TonB box</keyword>
<reference evidence="17" key="1">
    <citation type="journal article" date="2019" name="Int. J. Syst. Evol. Microbiol.">
        <title>The Global Catalogue of Microorganisms (GCM) 10K type strain sequencing project: providing services to taxonomists for standard genome sequencing and annotation.</title>
        <authorList>
            <consortium name="The Broad Institute Genomics Platform"/>
            <consortium name="The Broad Institute Genome Sequencing Center for Infectious Disease"/>
            <person name="Wu L."/>
            <person name="Ma J."/>
        </authorList>
    </citation>
    <scope>NUCLEOTIDE SEQUENCE [LARGE SCALE GENOMIC DNA]</scope>
    <source>
        <strain evidence="17">CGMCC 1.10759</strain>
    </source>
</reference>
<dbReference type="Gene3D" id="2.40.170.20">
    <property type="entry name" value="TonB-dependent receptor, beta-barrel domain"/>
    <property type="match status" value="1"/>
</dbReference>
<evidence type="ECO:0000256" key="10">
    <source>
        <dbReference type="ARBA" id="ARBA00023237"/>
    </source>
</evidence>
<accession>A0ABV8SX44</accession>
<keyword evidence="3 11" id="KW-1134">Transmembrane beta strand</keyword>
<dbReference type="Proteomes" id="UP001595904">
    <property type="component" value="Unassembled WGS sequence"/>
</dbReference>
<evidence type="ECO:0000256" key="2">
    <source>
        <dbReference type="ARBA" id="ARBA00022448"/>
    </source>
</evidence>
<dbReference type="InterPro" id="IPR012910">
    <property type="entry name" value="Plug_dom"/>
</dbReference>
<dbReference type="Pfam" id="PF07715">
    <property type="entry name" value="Plug"/>
    <property type="match status" value="1"/>
</dbReference>
<protein>
    <submittedName>
        <fullName evidence="16">TonB-dependent receptor</fullName>
    </submittedName>
</protein>
<evidence type="ECO:0000256" key="9">
    <source>
        <dbReference type="ARBA" id="ARBA00023136"/>
    </source>
</evidence>
<evidence type="ECO:0000259" key="14">
    <source>
        <dbReference type="Pfam" id="PF00593"/>
    </source>
</evidence>
<keyword evidence="16" id="KW-0675">Receptor</keyword>
<dbReference type="RefSeq" id="WP_380599937.1">
    <property type="nucleotide sequence ID" value="NZ_JBHSDU010000003.1"/>
</dbReference>
<comment type="caution">
    <text evidence="16">The sequence shown here is derived from an EMBL/GenBank/DDBJ whole genome shotgun (WGS) entry which is preliminary data.</text>
</comment>
<dbReference type="InterPro" id="IPR036942">
    <property type="entry name" value="Beta-barrel_TonB_sf"/>
</dbReference>
<evidence type="ECO:0000259" key="15">
    <source>
        <dbReference type="Pfam" id="PF07715"/>
    </source>
</evidence>